<organism evidence="3 4">
    <name type="scientific">Nitrosomonas aestuarii</name>
    <dbReference type="NCBI Taxonomy" id="52441"/>
    <lineage>
        <taxon>Bacteria</taxon>
        <taxon>Pseudomonadati</taxon>
        <taxon>Pseudomonadota</taxon>
        <taxon>Betaproteobacteria</taxon>
        <taxon>Nitrosomonadales</taxon>
        <taxon>Nitrosomonadaceae</taxon>
        <taxon>Nitrosomonas</taxon>
    </lineage>
</organism>
<protein>
    <recommendedName>
        <fullName evidence="2">Mu-like prophage FluMu N-terminal domain-containing protein</fullName>
    </recommendedName>
</protein>
<accession>A0A1I4DFP7</accession>
<evidence type="ECO:0000256" key="1">
    <source>
        <dbReference type="SAM" id="MobiDB-lite"/>
    </source>
</evidence>
<dbReference type="InterPro" id="IPR041227">
    <property type="entry name" value="FluMu_N"/>
</dbReference>
<feature type="compositionally biased region" description="Basic and acidic residues" evidence="1">
    <location>
        <begin position="1"/>
        <end position="10"/>
    </location>
</feature>
<gene>
    <name evidence="3" type="ORF">SAMN05216302_102122</name>
</gene>
<evidence type="ECO:0000313" key="4">
    <source>
        <dbReference type="Proteomes" id="UP000199533"/>
    </source>
</evidence>
<evidence type="ECO:0000259" key="2">
    <source>
        <dbReference type="Pfam" id="PF17891"/>
    </source>
</evidence>
<sequence length="80" mass="8854">MAKTNDEKKPTQTPPELPPEAAAESKKEQYLVVTASREGFRRAGYAFGKEPVRLALTDLTADQVAMLKAESMLFVREVAE</sequence>
<feature type="region of interest" description="Disordered" evidence="1">
    <location>
        <begin position="1"/>
        <end position="28"/>
    </location>
</feature>
<dbReference type="OrthoDB" id="9204725at2"/>
<feature type="domain" description="Mu-like prophage FluMu N-terminal" evidence="2">
    <location>
        <begin position="32"/>
        <end position="78"/>
    </location>
</feature>
<keyword evidence="4" id="KW-1185">Reference proteome</keyword>
<dbReference type="AlphaFoldDB" id="A0A1I4DFP7"/>
<proteinExistence type="predicted"/>
<evidence type="ECO:0000313" key="3">
    <source>
        <dbReference type="EMBL" id="SFK92292.1"/>
    </source>
</evidence>
<dbReference type="EMBL" id="FOSP01000021">
    <property type="protein sequence ID" value="SFK92292.1"/>
    <property type="molecule type" value="Genomic_DNA"/>
</dbReference>
<reference evidence="4" key="1">
    <citation type="submission" date="2016-10" db="EMBL/GenBank/DDBJ databases">
        <authorList>
            <person name="Varghese N."/>
            <person name="Submissions S."/>
        </authorList>
    </citation>
    <scope>NUCLEOTIDE SEQUENCE [LARGE SCALE GENOMIC DNA]</scope>
    <source>
        <strain evidence="4">Nm69</strain>
    </source>
</reference>
<dbReference type="Gene3D" id="3.40.5.80">
    <property type="match status" value="1"/>
</dbReference>
<dbReference type="RefSeq" id="WP_090700724.1">
    <property type="nucleotide sequence ID" value="NZ_FOSP01000021.1"/>
</dbReference>
<name>A0A1I4DFP7_9PROT</name>
<dbReference type="Proteomes" id="UP000199533">
    <property type="component" value="Unassembled WGS sequence"/>
</dbReference>
<dbReference type="SUPFAM" id="SSF160059">
    <property type="entry name" value="PriA/YqbF domain"/>
    <property type="match status" value="1"/>
</dbReference>
<dbReference type="STRING" id="52441.SAMN05216302_102122"/>
<dbReference type="Pfam" id="PF17891">
    <property type="entry name" value="FluMu_N"/>
    <property type="match status" value="1"/>
</dbReference>